<feature type="chain" id="PRO_5036191763" evidence="1">
    <location>
        <begin position="27"/>
        <end position="251"/>
    </location>
</feature>
<proteinExistence type="predicted"/>
<evidence type="ECO:0000256" key="1">
    <source>
        <dbReference type="SAM" id="SignalP"/>
    </source>
</evidence>
<evidence type="ECO:0000313" key="3">
    <source>
        <dbReference type="EMBL" id="CAD8974224.1"/>
    </source>
</evidence>
<dbReference type="Gene3D" id="2.40.128.590">
    <property type="entry name" value="CpcT/CpeT domain"/>
    <property type="match status" value="1"/>
</dbReference>
<accession>A0A6T8GLF5</accession>
<organism evidence="2">
    <name type="scientific">Hemiselmis andersenii</name>
    <name type="common">Cryptophyte alga</name>
    <dbReference type="NCBI Taxonomy" id="464988"/>
    <lineage>
        <taxon>Eukaryota</taxon>
        <taxon>Cryptophyceae</taxon>
        <taxon>Cryptomonadales</taxon>
        <taxon>Hemiselmidaceae</taxon>
        <taxon>Hemiselmis</taxon>
    </lineage>
</organism>
<dbReference type="AlphaFoldDB" id="A0A6T8GLF5"/>
<reference evidence="2" key="1">
    <citation type="submission" date="2021-01" db="EMBL/GenBank/DDBJ databases">
        <authorList>
            <person name="Corre E."/>
            <person name="Pelletier E."/>
            <person name="Niang G."/>
            <person name="Scheremetjew M."/>
            <person name="Finn R."/>
            <person name="Kale V."/>
            <person name="Holt S."/>
            <person name="Cochrane G."/>
            <person name="Meng A."/>
            <person name="Brown T."/>
            <person name="Cohen L."/>
        </authorList>
    </citation>
    <scope>NUCLEOTIDE SEQUENCE</scope>
    <source>
        <strain evidence="2">CCMP441</strain>
        <strain evidence="3">CCMP644</strain>
    </source>
</reference>
<feature type="signal peptide" evidence="1">
    <location>
        <begin position="1"/>
        <end position="26"/>
    </location>
</feature>
<dbReference type="EMBL" id="HBFX01041938">
    <property type="protein sequence ID" value="CAD8974224.1"/>
    <property type="molecule type" value="Transcribed_RNA"/>
</dbReference>
<evidence type="ECO:0000313" key="2">
    <source>
        <dbReference type="EMBL" id="CAD8734189.1"/>
    </source>
</evidence>
<sequence length="251" mass="26975">MALLSPWSRLYNRLLLLGITLCVCNAAVALRSGDAKAGVQAGGWRGAAAQNFLRVYTGLFHNAAQHAEAPDTVQFASKYHTPVTIPWLCPPGGPVACFYVHEKSKIRGKMVYRLRIAALHLGGGSEGHVFSADHYQFADEKAMEALPEHECAKLASTVNSTQISLVPGGAVDFTHVPGTDTYEVKTNYGKCEGNEGDAASPITTHISGTLGYSGWSVEAVGERNADKVEVFRTKVDLPRAPESQTHVEPLV</sequence>
<protein>
    <submittedName>
        <fullName evidence="2">Uncharacterized protein</fullName>
    </submittedName>
</protein>
<gene>
    <name evidence="3" type="ORF">HAND00432_LOCUS25226</name>
    <name evidence="2" type="ORF">HAND1043_LOCUS680</name>
</gene>
<dbReference type="GO" id="GO:0016829">
    <property type="term" value="F:lyase activity"/>
    <property type="evidence" value="ECO:0007669"/>
    <property type="project" value="InterPro"/>
</dbReference>
<dbReference type="InterPro" id="IPR038672">
    <property type="entry name" value="CpcT/CpeT_sf"/>
</dbReference>
<dbReference type="EMBL" id="HBFK01001217">
    <property type="protein sequence ID" value="CAD8734189.1"/>
    <property type="molecule type" value="Transcribed_RNA"/>
</dbReference>
<name>A0A6T8GLF5_HEMAN</name>
<keyword evidence="1" id="KW-0732">Signal</keyword>